<evidence type="ECO:0000256" key="2">
    <source>
        <dbReference type="SAM" id="Phobius"/>
    </source>
</evidence>
<dbReference type="STRING" id="436010.A0A166EBS7"/>
<feature type="non-terminal residue" evidence="3">
    <location>
        <position position="410"/>
    </location>
</feature>
<organism evidence="3 4">
    <name type="scientific">Athelia psychrophila</name>
    <dbReference type="NCBI Taxonomy" id="1759441"/>
    <lineage>
        <taxon>Eukaryota</taxon>
        <taxon>Fungi</taxon>
        <taxon>Dikarya</taxon>
        <taxon>Basidiomycota</taxon>
        <taxon>Agaricomycotina</taxon>
        <taxon>Agaricomycetes</taxon>
        <taxon>Agaricomycetidae</taxon>
        <taxon>Atheliales</taxon>
        <taxon>Atheliaceae</taxon>
        <taxon>Athelia</taxon>
    </lineage>
</organism>
<dbReference type="AlphaFoldDB" id="A0A166EBS7"/>
<feature type="non-terminal residue" evidence="3">
    <location>
        <position position="1"/>
    </location>
</feature>
<dbReference type="EMBL" id="KV417602">
    <property type="protein sequence ID" value="KZP15601.1"/>
    <property type="molecule type" value="Genomic_DNA"/>
</dbReference>
<dbReference type="Proteomes" id="UP000076532">
    <property type="component" value="Unassembled WGS sequence"/>
</dbReference>
<evidence type="ECO:0000313" key="3">
    <source>
        <dbReference type="EMBL" id="KZP15601.1"/>
    </source>
</evidence>
<proteinExistence type="predicted"/>
<gene>
    <name evidence="3" type="ORF">FIBSPDRAFT_690551</name>
</gene>
<accession>A0A166EBS7</accession>
<name>A0A166EBS7_9AGAM</name>
<keyword evidence="2" id="KW-0812">Transmembrane</keyword>
<feature type="region of interest" description="Disordered" evidence="1">
    <location>
        <begin position="95"/>
        <end position="117"/>
    </location>
</feature>
<feature type="transmembrane region" description="Helical" evidence="2">
    <location>
        <begin position="299"/>
        <end position="320"/>
    </location>
</feature>
<keyword evidence="4" id="KW-1185">Reference proteome</keyword>
<evidence type="ECO:0000313" key="4">
    <source>
        <dbReference type="Proteomes" id="UP000076532"/>
    </source>
</evidence>
<evidence type="ECO:0000256" key="1">
    <source>
        <dbReference type="SAM" id="MobiDB-lite"/>
    </source>
</evidence>
<feature type="transmembrane region" description="Helical" evidence="2">
    <location>
        <begin position="327"/>
        <end position="350"/>
    </location>
</feature>
<protein>
    <submittedName>
        <fullName evidence="3">Uncharacterized protein</fullName>
    </submittedName>
</protein>
<dbReference type="PANTHER" id="PTHR35043:SF7">
    <property type="entry name" value="TRANSCRIPTION FACTOR DOMAIN-CONTAINING PROTEIN"/>
    <property type="match status" value="1"/>
</dbReference>
<dbReference type="PANTHER" id="PTHR35043">
    <property type="entry name" value="TRANSCRIPTION FACTOR DOMAIN-CONTAINING PROTEIN"/>
    <property type="match status" value="1"/>
</dbReference>
<feature type="transmembrane region" description="Helical" evidence="2">
    <location>
        <begin position="210"/>
        <end position="228"/>
    </location>
</feature>
<reference evidence="3 4" key="1">
    <citation type="journal article" date="2016" name="Mol. Biol. Evol.">
        <title>Comparative Genomics of Early-Diverging Mushroom-Forming Fungi Provides Insights into the Origins of Lignocellulose Decay Capabilities.</title>
        <authorList>
            <person name="Nagy L.G."/>
            <person name="Riley R."/>
            <person name="Tritt A."/>
            <person name="Adam C."/>
            <person name="Daum C."/>
            <person name="Floudas D."/>
            <person name="Sun H."/>
            <person name="Yadav J.S."/>
            <person name="Pangilinan J."/>
            <person name="Larsson K.H."/>
            <person name="Matsuura K."/>
            <person name="Barry K."/>
            <person name="Labutti K."/>
            <person name="Kuo R."/>
            <person name="Ohm R.A."/>
            <person name="Bhattacharya S.S."/>
            <person name="Shirouzu T."/>
            <person name="Yoshinaga Y."/>
            <person name="Martin F.M."/>
            <person name="Grigoriev I.V."/>
            <person name="Hibbett D.S."/>
        </authorList>
    </citation>
    <scope>NUCLEOTIDE SEQUENCE [LARGE SCALE GENOMIC DNA]</scope>
    <source>
        <strain evidence="3 4">CBS 109695</strain>
    </source>
</reference>
<dbReference type="OrthoDB" id="9451547at2759"/>
<keyword evidence="2" id="KW-0472">Membrane</keyword>
<feature type="transmembrane region" description="Helical" evidence="2">
    <location>
        <begin position="362"/>
        <end position="390"/>
    </location>
</feature>
<keyword evidence="2" id="KW-1133">Transmembrane helix</keyword>
<feature type="transmembrane region" description="Helical" evidence="2">
    <location>
        <begin position="44"/>
        <end position="63"/>
    </location>
</feature>
<sequence>RSLVGIVTSCLATIFACVWVAVHPNIPGPKQGWTSRQIESFKLVVATLLVPEWVLAWAVRQYLQAREYTKRLNQARDEGCWAEEKHREMKRREEECMEEEPREEEPREKEYRQLQNCSEEVPHASTRHWEERMEKRKRVDKVSSQDDPEDSQLYILALVKSLSLVPPTSDELRDRSKGGALSKTIALLQTLWFVAQCIARRVENLAITNLEIMTLAYTVITVAMYAAWWHKPLDVSCPIRVKGDTKIVKDKRLFEWIDIIDYVTGDQDCNISLCGEERVPTFWSSCSHRDSTIPLYADITALSVAMVFGAVHCTAWSYVFPSLVEKWMWRVCAIAVAAIPLPMVVAFLVFNPFTVFKSFSAFVLTICMALGALLYILARIILLVLCFTTLHNLPLSAYRTVQWTTWIPHV</sequence>